<evidence type="ECO:0000256" key="1">
    <source>
        <dbReference type="ARBA" id="ARBA00023157"/>
    </source>
</evidence>
<organism evidence="3 4">
    <name type="scientific">Eragrostis curvula</name>
    <name type="common">weeping love grass</name>
    <dbReference type="NCBI Taxonomy" id="38414"/>
    <lineage>
        <taxon>Eukaryota</taxon>
        <taxon>Viridiplantae</taxon>
        <taxon>Streptophyta</taxon>
        <taxon>Embryophyta</taxon>
        <taxon>Tracheophyta</taxon>
        <taxon>Spermatophyta</taxon>
        <taxon>Magnoliopsida</taxon>
        <taxon>Liliopsida</taxon>
        <taxon>Poales</taxon>
        <taxon>Poaceae</taxon>
        <taxon>PACMAD clade</taxon>
        <taxon>Chloridoideae</taxon>
        <taxon>Eragrostideae</taxon>
        <taxon>Eragrostidinae</taxon>
        <taxon>Eragrostis</taxon>
    </lineage>
</organism>
<feature type="signal peptide" evidence="2">
    <location>
        <begin position="1"/>
        <end position="29"/>
    </location>
</feature>
<comment type="caution">
    <text evidence="3">The sequence shown here is derived from an EMBL/GenBank/DDBJ whole genome shotgun (WGS) entry which is preliminary data.</text>
</comment>
<sequence length="107" mass="11357">MEPSGRNLSAAVVVVVLLVMSADMARVQAEGNCYYASGTFHGWCLWPPNCEKTCRKESSPTRPGQNYDGGVCIGGFDAKCYCSEPCSKVLRGATAHGDQAVGARGHD</sequence>
<evidence type="ECO:0000256" key="2">
    <source>
        <dbReference type="SAM" id="SignalP"/>
    </source>
</evidence>
<dbReference type="AlphaFoldDB" id="A0A5J9V8E1"/>
<keyword evidence="4" id="KW-1185">Reference proteome</keyword>
<accession>A0A5J9V8E1</accession>
<dbReference type="SUPFAM" id="SSF57095">
    <property type="entry name" value="Scorpion toxin-like"/>
    <property type="match status" value="1"/>
</dbReference>
<keyword evidence="2" id="KW-0732">Signal</keyword>
<dbReference type="InterPro" id="IPR036574">
    <property type="entry name" value="Scorpion_toxin-like_sf"/>
</dbReference>
<evidence type="ECO:0008006" key="5">
    <source>
        <dbReference type="Google" id="ProtNLM"/>
    </source>
</evidence>
<dbReference type="Gramene" id="TVU31868">
    <property type="protein sequence ID" value="TVU31868"/>
    <property type="gene ID" value="EJB05_23571"/>
</dbReference>
<proteinExistence type="predicted"/>
<evidence type="ECO:0000313" key="4">
    <source>
        <dbReference type="Proteomes" id="UP000324897"/>
    </source>
</evidence>
<protein>
    <recommendedName>
        <fullName evidence="5">Knottin scorpion toxin-like domain-containing protein</fullName>
    </recommendedName>
</protein>
<dbReference type="InterPro" id="IPR008176">
    <property type="entry name" value="Defensin_plant"/>
</dbReference>
<evidence type="ECO:0000313" key="3">
    <source>
        <dbReference type="EMBL" id="TVU31868.1"/>
    </source>
</evidence>
<gene>
    <name evidence="3" type="ORF">EJB05_23571</name>
</gene>
<name>A0A5J9V8E1_9POAL</name>
<dbReference type="Proteomes" id="UP000324897">
    <property type="component" value="Chromosome 1"/>
</dbReference>
<reference evidence="3 4" key="1">
    <citation type="journal article" date="2019" name="Sci. Rep.">
        <title>A high-quality genome of Eragrostis curvula grass provides insights into Poaceae evolution and supports new strategies to enhance forage quality.</title>
        <authorList>
            <person name="Carballo J."/>
            <person name="Santos B.A.C.M."/>
            <person name="Zappacosta D."/>
            <person name="Garbus I."/>
            <person name="Selva J.P."/>
            <person name="Gallo C.A."/>
            <person name="Diaz A."/>
            <person name="Albertini E."/>
            <person name="Caccamo M."/>
            <person name="Echenique V."/>
        </authorList>
    </citation>
    <scope>NUCLEOTIDE SEQUENCE [LARGE SCALE GENOMIC DNA]</scope>
    <source>
        <strain evidence="4">cv. Victoria</strain>
        <tissue evidence="3">Leaf</tissue>
    </source>
</reference>
<dbReference type="PROSITE" id="PS00940">
    <property type="entry name" value="GAMMA_THIONIN"/>
    <property type="match status" value="1"/>
</dbReference>
<dbReference type="GO" id="GO:0006952">
    <property type="term" value="P:defense response"/>
    <property type="evidence" value="ECO:0007669"/>
    <property type="project" value="InterPro"/>
</dbReference>
<keyword evidence="1" id="KW-1015">Disulfide bond</keyword>
<dbReference type="EMBL" id="RWGY01000011">
    <property type="protein sequence ID" value="TVU31868.1"/>
    <property type="molecule type" value="Genomic_DNA"/>
</dbReference>
<feature type="chain" id="PRO_5023885703" description="Knottin scorpion toxin-like domain-containing protein" evidence="2">
    <location>
        <begin position="30"/>
        <end position="107"/>
    </location>
</feature>
<dbReference type="Gene3D" id="3.30.30.10">
    <property type="entry name" value="Knottin, scorpion toxin-like"/>
    <property type="match status" value="1"/>
</dbReference>